<evidence type="ECO:0000256" key="3">
    <source>
        <dbReference type="SAM" id="MobiDB-lite"/>
    </source>
</evidence>
<accession>A0A9W8L5I3</accession>
<evidence type="ECO:0000256" key="1">
    <source>
        <dbReference type="ARBA" id="ARBA00022441"/>
    </source>
</evidence>
<dbReference type="OrthoDB" id="10001928at2759"/>
<sequence>MPTTENDLTELFIRSFKCSGDVPPALVGSSVTYLNGHAYVFGGRALHSGKLSNDIYICAFENFVWRRLDLENNLPSARFFHSATAYQHYLVVFGGMGLDGDDAASIGAGSGLDDRQAPPQSFQIRTNKTLLGDIAVFDTRSEQWVSVDALRSEEGSEVAMGPSPRYAHLATLFGSRLLIVGGQDLDEQYVEELNVFDLASGRWVLKSAFPRAVGLYRSFVASVNGSTLLYSNYSFASVKRALYALSAPPDCTLKEISDQLVGEPPGLRFPRGHVVDPQTVVMTGTLIAADGHSELALWALDAKLLKWTPVPCGARFRTGSWNQSVVDPRTNTLVLFGDSRRDLTYDYQRRRLNYGEIRTIDLRALGYLRTTQLADPLAGSGFMAAARAAVARTGAAQQATGKTASELSFDVGAQFLFFTQFSDSEVVANDGYKAAVNSGLLRARWPAQAHMWASHARADASDDSGPEDTRRESSLMGDLDQFVGPRRYVIDGSREAVSVLLFYLYTDRIDAAARFGAHMSVETAAHDEVATARVLGELLVVARRYAIHKLALRVVNLLRWKVSEPTAPIIYEAALRAEHQGLQARCVVAVRDCIAALRNDRKSTLYMIDNVARASLIRYFPKLNSSEEEAPPSAYFVSSSPEASRQRSTSDAHEQRSAFPSPSQSPASTMRATGTNQSRSPYTHEAGGGRRPWDGQAVGASPTINSPSSTRYSASQSPDVSMRDPKRLSSASPFNSQPLPEDSAVDYSDSMDHQQSFMNAPGSHRMSRFIPPMDSSAADRRPSDSAAIPDTQLSQFAMLQQQQQQQQQQQAPQSSTRSLIFRPWSKMKKIASSSQVSSDSLPPMPSHASSYSGNSN</sequence>
<dbReference type="SUPFAM" id="SSF117281">
    <property type="entry name" value="Kelch motif"/>
    <property type="match status" value="1"/>
</dbReference>
<dbReference type="Pfam" id="PF24681">
    <property type="entry name" value="Kelch_KLHDC2_KLHL20_DRC7"/>
    <property type="match status" value="1"/>
</dbReference>
<organism evidence="4 5">
    <name type="scientific">Coemansia spiralis</name>
    <dbReference type="NCBI Taxonomy" id="417178"/>
    <lineage>
        <taxon>Eukaryota</taxon>
        <taxon>Fungi</taxon>
        <taxon>Fungi incertae sedis</taxon>
        <taxon>Zoopagomycota</taxon>
        <taxon>Kickxellomycotina</taxon>
        <taxon>Kickxellomycetes</taxon>
        <taxon>Kickxellales</taxon>
        <taxon>Kickxellaceae</taxon>
        <taxon>Coemansia</taxon>
    </lineage>
</organism>
<keyword evidence="2" id="KW-0677">Repeat</keyword>
<feature type="compositionally biased region" description="Polar residues" evidence="3">
    <location>
        <begin position="702"/>
        <end position="719"/>
    </location>
</feature>
<feature type="region of interest" description="Disordered" evidence="3">
    <location>
        <begin position="798"/>
        <end position="856"/>
    </location>
</feature>
<comment type="caution">
    <text evidence="4">The sequence shown here is derived from an EMBL/GenBank/DDBJ whole genome shotgun (WGS) entry which is preliminary data.</text>
</comment>
<evidence type="ECO:0000256" key="2">
    <source>
        <dbReference type="ARBA" id="ARBA00022737"/>
    </source>
</evidence>
<evidence type="ECO:0000313" key="4">
    <source>
        <dbReference type="EMBL" id="KAJ2689572.1"/>
    </source>
</evidence>
<dbReference type="Gene3D" id="3.30.710.10">
    <property type="entry name" value="Potassium Channel Kv1.1, Chain A"/>
    <property type="match status" value="1"/>
</dbReference>
<feature type="compositionally biased region" description="Basic and acidic residues" evidence="3">
    <location>
        <begin position="644"/>
        <end position="656"/>
    </location>
</feature>
<dbReference type="InterPro" id="IPR015915">
    <property type="entry name" value="Kelch-typ_b-propeller"/>
</dbReference>
<evidence type="ECO:0000313" key="5">
    <source>
        <dbReference type="Proteomes" id="UP001151516"/>
    </source>
</evidence>
<dbReference type="GO" id="GO:0005739">
    <property type="term" value="C:mitochondrion"/>
    <property type="evidence" value="ECO:0007669"/>
    <property type="project" value="TreeGrafter"/>
</dbReference>
<dbReference type="GO" id="GO:0045454">
    <property type="term" value="P:cell redox homeostasis"/>
    <property type="evidence" value="ECO:0007669"/>
    <property type="project" value="TreeGrafter"/>
</dbReference>
<feature type="compositionally biased region" description="Polar residues" evidence="3">
    <location>
        <begin position="729"/>
        <end position="738"/>
    </location>
</feature>
<name>A0A9W8L5I3_9FUNG</name>
<feature type="region of interest" description="Disordered" evidence="3">
    <location>
        <begin position="456"/>
        <end position="475"/>
    </location>
</feature>
<protein>
    <recommendedName>
        <fullName evidence="6">Galactose oxidase</fullName>
    </recommendedName>
</protein>
<dbReference type="Proteomes" id="UP001151516">
    <property type="component" value="Unassembled WGS sequence"/>
</dbReference>
<dbReference type="EMBL" id="JANBTX010000023">
    <property type="protein sequence ID" value="KAJ2689572.1"/>
    <property type="molecule type" value="Genomic_DNA"/>
</dbReference>
<feature type="compositionally biased region" description="Polar residues" evidence="3">
    <location>
        <begin position="847"/>
        <end position="856"/>
    </location>
</feature>
<keyword evidence="1" id="KW-0880">Kelch repeat</keyword>
<dbReference type="Gene3D" id="2.120.10.80">
    <property type="entry name" value="Kelch-type beta propeller"/>
    <property type="match status" value="1"/>
</dbReference>
<reference evidence="4" key="1">
    <citation type="submission" date="2022-07" db="EMBL/GenBank/DDBJ databases">
        <title>Phylogenomic reconstructions and comparative analyses of Kickxellomycotina fungi.</title>
        <authorList>
            <person name="Reynolds N.K."/>
            <person name="Stajich J.E."/>
            <person name="Barry K."/>
            <person name="Grigoriev I.V."/>
            <person name="Crous P."/>
            <person name="Smith M.E."/>
        </authorList>
    </citation>
    <scope>NUCLEOTIDE SEQUENCE</scope>
    <source>
        <strain evidence="4">CBS 109367</strain>
    </source>
</reference>
<dbReference type="InterPro" id="IPR011333">
    <property type="entry name" value="SKP1/BTB/POZ_sf"/>
</dbReference>
<evidence type="ECO:0008006" key="6">
    <source>
        <dbReference type="Google" id="ProtNLM"/>
    </source>
</evidence>
<feature type="compositionally biased region" description="Low complexity" evidence="3">
    <location>
        <begin position="657"/>
        <end position="668"/>
    </location>
</feature>
<keyword evidence="5" id="KW-1185">Reference proteome</keyword>
<dbReference type="PANTHER" id="PTHR43503">
    <property type="entry name" value="MCG48959-RELATED"/>
    <property type="match status" value="1"/>
</dbReference>
<dbReference type="GO" id="GO:0005829">
    <property type="term" value="C:cytosol"/>
    <property type="evidence" value="ECO:0007669"/>
    <property type="project" value="TreeGrafter"/>
</dbReference>
<proteinExistence type="predicted"/>
<feature type="compositionally biased region" description="Polar residues" evidence="3">
    <location>
        <begin position="670"/>
        <end position="681"/>
    </location>
</feature>
<dbReference type="AlphaFoldDB" id="A0A9W8L5I3"/>
<gene>
    <name evidence="4" type="ORF">IWW39_001376</name>
</gene>
<feature type="compositionally biased region" description="Low complexity" evidence="3">
    <location>
        <begin position="800"/>
        <end position="810"/>
    </location>
</feature>
<feature type="region of interest" description="Disordered" evidence="3">
    <location>
        <begin position="626"/>
        <end position="786"/>
    </location>
</feature>
<dbReference type="PANTHER" id="PTHR43503:SF2">
    <property type="entry name" value="NEGATIVE REGULATOR OF SPORULATION MDS3-RELATED"/>
    <property type="match status" value="1"/>
</dbReference>